<name>S0FBC0_9BACT</name>
<protein>
    <submittedName>
        <fullName evidence="1">Uncharacterized protein</fullName>
    </submittedName>
</protein>
<dbReference type="HOGENOM" id="CLU_3284764_0_0_10"/>
<keyword evidence="2" id="KW-1185">Reference proteome</keyword>
<evidence type="ECO:0000313" key="1">
    <source>
        <dbReference type="EMBL" id="EEF77594.1"/>
    </source>
</evidence>
<accession>S0FBC0</accession>
<dbReference type="EMBL" id="ACBW01000197">
    <property type="protein sequence ID" value="EEF77594.1"/>
    <property type="molecule type" value="Genomic_DNA"/>
</dbReference>
<comment type="caution">
    <text evidence="1">The sequence shown here is derived from an EMBL/GenBank/DDBJ whole genome shotgun (WGS) entry which is preliminary data.</text>
</comment>
<evidence type="ECO:0000313" key="2">
    <source>
        <dbReference type="Proteomes" id="UP000014073"/>
    </source>
</evidence>
<dbReference type="AlphaFoldDB" id="S0FBC0"/>
<dbReference type="Proteomes" id="UP000014073">
    <property type="component" value="Unassembled WGS sequence"/>
</dbReference>
<sequence>MESNDRTIPSSVELVNAKKTTARLALNDRTIELQRPHNLP</sequence>
<gene>
    <name evidence="1" type="ORF">BACCOPRO_03116</name>
</gene>
<proteinExistence type="predicted"/>
<organism evidence="1 2">
    <name type="scientific">Phocaeicola coprophilus DSM 18228 = JCM 13818</name>
    <dbReference type="NCBI Taxonomy" id="547042"/>
    <lineage>
        <taxon>Bacteria</taxon>
        <taxon>Pseudomonadati</taxon>
        <taxon>Bacteroidota</taxon>
        <taxon>Bacteroidia</taxon>
        <taxon>Bacteroidales</taxon>
        <taxon>Bacteroidaceae</taxon>
        <taxon>Phocaeicola</taxon>
    </lineage>
</organism>
<reference evidence="1 2" key="1">
    <citation type="submission" date="2008-12" db="EMBL/GenBank/DDBJ databases">
        <authorList>
            <person name="Fulton L."/>
            <person name="Clifton S."/>
            <person name="Fulton B."/>
            <person name="Xu J."/>
            <person name="Minx P."/>
            <person name="Pepin K.H."/>
            <person name="Johnson M."/>
            <person name="Bhonagiri V."/>
            <person name="Nash W.E."/>
            <person name="Mardis E.R."/>
            <person name="Wilson R.K."/>
        </authorList>
    </citation>
    <scope>NUCLEOTIDE SEQUENCE [LARGE SCALE GENOMIC DNA]</scope>
    <source>
        <strain evidence="1 2">DSM 18228</strain>
    </source>
</reference>